<proteinExistence type="predicted"/>
<dbReference type="Pfam" id="PF13692">
    <property type="entry name" value="Glyco_trans_1_4"/>
    <property type="match status" value="1"/>
</dbReference>
<dbReference type="InterPro" id="IPR054288">
    <property type="entry name" value="DUF7024"/>
</dbReference>
<gene>
    <name evidence="2" type="ORF">JYP50_01230</name>
</gene>
<reference evidence="2" key="1">
    <citation type="submission" date="2021-02" db="EMBL/GenBank/DDBJ databases">
        <title>PHA producing bacteria isolated from coastal sediment in Guangdong, Shenzhen.</title>
        <authorList>
            <person name="Zheng W."/>
            <person name="Yu S."/>
            <person name="Huang Y."/>
        </authorList>
    </citation>
    <scope>NUCLEOTIDE SEQUENCE</scope>
    <source>
        <strain evidence="2">TN14-10</strain>
    </source>
</reference>
<evidence type="ECO:0000313" key="3">
    <source>
        <dbReference type="Proteomes" id="UP000664303"/>
    </source>
</evidence>
<dbReference type="EMBL" id="JAFKCZ010000001">
    <property type="protein sequence ID" value="MBN7795192.1"/>
    <property type="molecule type" value="Genomic_DNA"/>
</dbReference>
<protein>
    <submittedName>
        <fullName evidence="2">Glycosyltransferase</fullName>
    </submittedName>
</protein>
<dbReference type="Proteomes" id="UP000664303">
    <property type="component" value="Unassembled WGS sequence"/>
</dbReference>
<name>A0A939DCR4_9GAMM</name>
<organism evidence="2 3">
    <name type="scientific">Parahaliea mediterranea</name>
    <dbReference type="NCBI Taxonomy" id="651086"/>
    <lineage>
        <taxon>Bacteria</taxon>
        <taxon>Pseudomonadati</taxon>
        <taxon>Pseudomonadota</taxon>
        <taxon>Gammaproteobacteria</taxon>
        <taxon>Cellvibrionales</taxon>
        <taxon>Halieaceae</taxon>
        <taxon>Parahaliea</taxon>
    </lineage>
</organism>
<sequence>MRILVYSETSGASVAANLGMAEYSYFFILDKYQPVLEQLGRVQRVEDPELEVDALYEEARREGERCVFLSFTPPHRTARNLRCPTVAVLAWEFDRIPNESWDDNPWNDWVRAIREIGAVVTISDYATRIIRRQVGRGVLVETVPAPIAAVGEGLGGWRSLLSNVGHRAHASAHVPGTTRELDLEAGIIDTRALAIDAEGVSPLSETGSGVYHAGRRWEGDPVSWDFSLEGGGDSQYLLGFYEEEHWGSWSKTARPSVILPWLLTGPLVLDLEVQAYGDNVDRELRIVIGRCEQRLILPASLRRFSLAFEVPEDGATRIQFYGLAAIAASGARDHRTLGLGLASLRLRRPEGSGGSAAPSTAATGLINAAVQRLQLDGTVYTSVFNPVDGRKNWEDMVTAFCWAFRDDPRKTLVLKMSHHNRSTFLGKLLLLFSRLSPFRCRIVALHGFLPDQQLRELMSATDFFVNTSLAEGQCLPLLEFMAEGVPAISPDHTAMATYINDRNSYVVRSSEQPHIWPNDPRRAYRTVSHRIDWDDLRRCYLASAEVTPDRYQAMSQAASSEVRRHYSTDRVYRQLRRVLRKASARRGA</sequence>
<dbReference type="RefSeq" id="WP_206558630.1">
    <property type="nucleotide sequence ID" value="NZ_JAFKCZ010000001.1"/>
</dbReference>
<comment type="caution">
    <text evidence="2">The sequence shown here is derived from an EMBL/GenBank/DDBJ whole genome shotgun (WGS) entry which is preliminary data.</text>
</comment>
<evidence type="ECO:0000259" key="1">
    <source>
        <dbReference type="Pfam" id="PF22895"/>
    </source>
</evidence>
<dbReference type="Gene3D" id="3.40.50.2000">
    <property type="entry name" value="Glycogen Phosphorylase B"/>
    <property type="match status" value="1"/>
</dbReference>
<accession>A0A939DCR4</accession>
<evidence type="ECO:0000313" key="2">
    <source>
        <dbReference type="EMBL" id="MBN7795192.1"/>
    </source>
</evidence>
<dbReference type="PANTHER" id="PTHR46656:SF3">
    <property type="entry name" value="PUTATIVE-RELATED"/>
    <property type="match status" value="1"/>
</dbReference>
<feature type="domain" description="DUF7024" evidence="1">
    <location>
        <begin position="226"/>
        <end position="346"/>
    </location>
</feature>
<dbReference type="Pfam" id="PF22895">
    <property type="entry name" value="DUF7024"/>
    <property type="match status" value="1"/>
</dbReference>
<dbReference type="PANTHER" id="PTHR46656">
    <property type="entry name" value="PUTATIVE-RELATED"/>
    <property type="match status" value="1"/>
</dbReference>
<dbReference type="SUPFAM" id="SSF53756">
    <property type="entry name" value="UDP-Glycosyltransferase/glycogen phosphorylase"/>
    <property type="match status" value="1"/>
</dbReference>
<keyword evidence="3" id="KW-1185">Reference proteome</keyword>
<dbReference type="AlphaFoldDB" id="A0A939DCR4"/>